<dbReference type="InterPro" id="IPR036097">
    <property type="entry name" value="HisK_dim/P_sf"/>
</dbReference>
<sequence>MRDRGGMRLFHLAWFSIPAAILVLCIAVVTYNWNVIRAGYVHWDSIDIEKPSYFSFPTAQALRALQTVRTDLETIANGSPVEPDALSFHIDVLISAVSIITRPSELHDRFKRLPGFSSDMPILSEFAEDVLPAIKPALSSADARALLPKLENISYTLNRVSTAAADQDSELKLKFFETVQAGYAIILVIAGLLVCAILSFVIISIFYWRAIIAKTRALAEAEAAVADKISFLAMVSHELRTPLQVIVSALDVLERPQDVKTRSELTARIRRAANSLAVQLRDMLTLARAQTGYIELQPGVFEAGELVREVVENYQAVASAKHLKLRQTGPDDAVFVVADSERIAQLLHNLVSNAVKYTPSGYVQVDLAPFDETAGELVLRVTDTGPGLPPRVIENSIGQGLFSLGSGRGIGLSVVQTLLRQLGARMAIRSPSEGGSIFELAIPAVAAAESSYETSDAHKRVLVVDDHPDLLKGLSSVLEELGFVADMAPSGMTALNFLAAHIYSVIFIDLDMPIMTGSALAAQIRKTDLRQKTKLVAMSAAHHGARHDLSLFDAVLNKPIRRQQLLTITQF</sequence>
<feature type="domain" description="Histidine kinase" evidence="8">
    <location>
        <begin position="234"/>
        <end position="446"/>
    </location>
</feature>
<evidence type="ECO:0000256" key="2">
    <source>
        <dbReference type="ARBA" id="ARBA00012438"/>
    </source>
</evidence>
<dbReference type="SUPFAM" id="SSF55874">
    <property type="entry name" value="ATPase domain of HSP90 chaperone/DNA topoisomerase II/histidine kinase"/>
    <property type="match status" value="1"/>
</dbReference>
<dbReference type="GO" id="GO:0000155">
    <property type="term" value="F:phosphorelay sensor kinase activity"/>
    <property type="evidence" value="ECO:0007669"/>
    <property type="project" value="InterPro"/>
</dbReference>
<dbReference type="SMART" id="SM00388">
    <property type="entry name" value="HisKA"/>
    <property type="match status" value="1"/>
</dbReference>
<dbReference type="Pfam" id="PF00072">
    <property type="entry name" value="Response_reg"/>
    <property type="match status" value="1"/>
</dbReference>
<dbReference type="SMART" id="SM00448">
    <property type="entry name" value="REC"/>
    <property type="match status" value="1"/>
</dbReference>
<dbReference type="CDD" id="cd17546">
    <property type="entry name" value="REC_hyHK_CKI1_RcsC-like"/>
    <property type="match status" value="1"/>
</dbReference>
<gene>
    <name evidence="10" type="ORF">pC5.8b_312</name>
</gene>
<dbReference type="PANTHER" id="PTHR43047">
    <property type="entry name" value="TWO-COMPONENT HISTIDINE PROTEIN KINASE"/>
    <property type="match status" value="1"/>
</dbReference>
<protein>
    <recommendedName>
        <fullName evidence="2">histidine kinase</fullName>
        <ecNumber evidence="2">2.7.13.3</ecNumber>
    </recommendedName>
</protein>
<dbReference type="InterPro" id="IPR036890">
    <property type="entry name" value="HATPase_C_sf"/>
</dbReference>
<dbReference type="InterPro" id="IPR003661">
    <property type="entry name" value="HisK_dim/P_dom"/>
</dbReference>
<dbReference type="SUPFAM" id="SSF47384">
    <property type="entry name" value="Homodimeric domain of signal transducing histidine kinase"/>
    <property type="match status" value="1"/>
</dbReference>
<feature type="modified residue" description="4-aspartylphosphate" evidence="6">
    <location>
        <position position="509"/>
    </location>
</feature>
<dbReference type="EC" id="2.7.13.3" evidence="2"/>
<keyword evidence="4" id="KW-0808">Transferase</keyword>
<evidence type="ECO:0000259" key="9">
    <source>
        <dbReference type="PROSITE" id="PS50110"/>
    </source>
</evidence>
<dbReference type="CDD" id="cd00082">
    <property type="entry name" value="HisKA"/>
    <property type="match status" value="1"/>
</dbReference>
<dbReference type="InterPro" id="IPR005467">
    <property type="entry name" value="His_kinase_dom"/>
</dbReference>
<dbReference type="PRINTS" id="PR00344">
    <property type="entry name" value="BCTRLSENSOR"/>
</dbReference>
<dbReference type="PANTHER" id="PTHR43047:SF72">
    <property type="entry name" value="OSMOSENSING HISTIDINE PROTEIN KINASE SLN1"/>
    <property type="match status" value="1"/>
</dbReference>
<evidence type="ECO:0000256" key="1">
    <source>
        <dbReference type="ARBA" id="ARBA00000085"/>
    </source>
</evidence>
<evidence type="ECO:0000259" key="8">
    <source>
        <dbReference type="PROSITE" id="PS50109"/>
    </source>
</evidence>
<feature type="transmembrane region" description="Helical" evidence="7">
    <location>
        <begin position="181"/>
        <end position="208"/>
    </location>
</feature>
<dbReference type="SUPFAM" id="SSF52172">
    <property type="entry name" value="CheY-like"/>
    <property type="match status" value="1"/>
</dbReference>
<dbReference type="Pfam" id="PF02518">
    <property type="entry name" value="HATPase_c"/>
    <property type="match status" value="1"/>
</dbReference>
<keyword evidence="7" id="KW-0472">Membrane</keyword>
<dbReference type="InterPro" id="IPR001789">
    <property type="entry name" value="Sig_transdc_resp-reg_receiver"/>
</dbReference>
<keyword evidence="3 6" id="KW-0597">Phosphoprotein</keyword>
<evidence type="ECO:0000256" key="6">
    <source>
        <dbReference type="PROSITE-ProRule" id="PRU00169"/>
    </source>
</evidence>
<keyword evidence="10" id="KW-0614">Plasmid</keyword>
<feature type="domain" description="Response regulatory" evidence="9">
    <location>
        <begin position="460"/>
        <end position="571"/>
    </location>
</feature>
<comment type="catalytic activity">
    <reaction evidence="1">
        <text>ATP + protein L-histidine = ADP + protein N-phospho-L-histidine.</text>
        <dbReference type="EC" id="2.7.13.3"/>
    </reaction>
</comment>
<dbReference type="Pfam" id="PF00512">
    <property type="entry name" value="HisKA"/>
    <property type="match status" value="1"/>
</dbReference>
<organism evidence="10">
    <name type="scientific">Rhizobium rhizogenes</name>
    <name type="common">Agrobacterium rhizogenes</name>
    <dbReference type="NCBI Taxonomy" id="359"/>
    <lineage>
        <taxon>Bacteria</taxon>
        <taxon>Pseudomonadati</taxon>
        <taxon>Pseudomonadota</taxon>
        <taxon>Alphaproteobacteria</taxon>
        <taxon>Hyphomicrobiales</taxon>
        <taxon>Rhizobiaceae</taxon>
        <taxon>Rhizobium/Agrobacterium group</taxon>
        <taxon>Rhizobium</taxon>
    </lineage>
</organism>
<dbReference type="InterPro" id="IPR004358">
    <property type="entry name" value="Sig_transdc_His_kin-like_C"/>
</dbReference>
<evidence type="ECO:0000256" key="4">
    <source>
        <dbReference type="ARBA" id="ARBA00022679"/>
    </source>
</evidence>
<dbReference type="PROSITE" id="PS50110">
    <property type="entry name" value="RESPONSE_REGULATORY"/>
    <property type="match status" value="1"/>
</dbReference>
<dbReference type="PROSITE" id="PS50109">
    <property type="entry name" value="HIS_KIN"/>
    <property type="match status" value="1"/>
</dbReference>
<dbReference type="InterPro" id="IPR003594">
    <property type="entry name" value="HATPase_dom"/>
</dbReference>
<reference evidence="10" key="1">
    <citation type="submission" date="2018-12" db="EMBL/GenBank/DDBJ databases">
        <title>Three Rhizobium rhizogenes strains isolated from the same crown gall tumor carry diverse plasmids.</title>
        <authorList>
            <person name="Pulawska J."/>
            <person name="Kuzmanovic N."/>
        </authorList>
    </citation>
    <scope>NUCLEOTIDE SEQUENCE</scope>
    <source>
        <strain evidence="10">Colt5.8</strain>
        <plasmid evidence="10">pColt5.8b</plasmid>
    </source>
</reference>
<keyword evidence="7" id="KW-0812">Transmembrane</keyword>
<dbReference type="Gene3D" id="1.10.287.130">
    <property type="match status" value="1"/>
</dbReference>
<evidence type="ECO:0000313" key="10">
    <source>
        <dbReference type="EMBL" id="QCL09801.1"/>
    </source>
</evidence>
<dbReference type="GO" id="GO:0005886">
    <property type="term" value="C:plasma membrane"/>
    <property type="evidence" value="ECO:0007669"/>
    <property type="project" value="TreeGrafter"/>
</dbReference>
<feature type="transmembrane region" description="Helical" evidence="7">
    <location>
        <begin position="12"/>
        <end position="33"/>
    </location>
</feature>
<evidence type="ECO:0000256" key="3">
    <source>
        <dbReference type="ARBA" id="ARBA00022553"/>
    </source>
</evidence>
<dbReference type="EMBL" id="MK318972">
    <property type="protein sequence ID" value="QCL09801.1"/>
    <property type="molecule type" value="Genomic_DNA"/>
</dbReference>
<evidence type="ECO:0000256" key="7">
    <source>
        <dbReference type="SAM" id="Phobius"/>
    </source>
</evidence>
<dbReference type="Gene3D" id="3.30.565.10">
    <property type="entry name" value="Histidine kinase-like ATPase, C-terminal domain"/>
    <property type="match status" value="1"/>
</dbReference>
<keyword evidence="7" id="KW-1133">Transmembrane helix</keyword>
<keyword evidence="5" id="KW-0418">Kinase</keyword>
<proteinExistence type="predicted"/>
<dbReference type="InterPro" id="IPR011006">
    <property type="entry name" value="CheY-like_superfamily"/>
</dbReference>
<dbReference type="GO" id="GO:0009927">
    <property type="term" value="F:histidine phosphotransfer kinase activity"/>
    <property type="evidence" value="ECO:0007669"/>
    <property type="project" value="TreeGrafter"/>
</dbReference>
<name>A0A7S4ZSM6_RHIRH</name>
<geneLocation type="plasmid" evidence="10">
    <name>pColt5.8b</name>
</geneLocation>
<dbReference type="AlphaFoldDB" id="A0A7S4ZSM6"/>
<dbReference type="SMART" id="SM00387">
    <property type="entry name" value="HATPase_c"/>
    <property type="match status" value="1"/>
</dbReference>
<dbReference type="Gene3D" id="3.40.50.2300">
    <property type="match status" value="1"/>
</dbReference>
<accession>A0A7S4ZSM6</accession>
<evidence type="ECO:0000256" key="5">
    <source>
        <dbReference type="ARBA" id="ARBA00022777"/>
    </source>
</evidence>